<comment type="caution">
    <text evidence="3">The sequence shown here is derived from an EMBL/GenBank/DDBJ whole genome shotgun (WGS) entry which is preliminary data.</text>
</comment>
<dbReference type="CDD" id="cd10448">
    <property type="entry name" value="GIY-YIG_unchar_3"/>
    <property type="match status" value="1"/>
</dbReference>
<reference evidence="3" key="1">
    <citation type="submission" date="2019-07" db="EMBL/GenBank/DDBJ databases">
        <title>Genome assemblies of Wolbachia strains wAlbA and wAlbB in wild caught Aedes albopictus specimens.</title>
        <authorList>
            <person name="Kulkarni A."/>
            <person name="Yu W."/>
            <person name="Xue R.-D."/>
            <person name="Ma Y."/>
            <person name="Xu J."/>
        </authorList>
    </citation>
    <scope>NUCLEOTIDE SEQUENCE</scope>
    <source>
        <strain evidence="3">FL2016</strain>
    </source>
</reference>
<dbReference type="PROSITE" id="PS50164">
    <property type="entry name" value="GIY_YIG"/>
    <property type="match status" value="1"/>
</dbReference>
<protein>
    <submittedName>
        <fullName evidence="3">GIY-YIG nuclease family protein</fullName>
    </submittedName>
</protein>
<feature type="domain" description="GIY-YIG" evidence="2">
    <location>
        <begin position="2"/>
        <end position="79"/>
    </location>
</feature>
<dbReference type="EMBL" id="NWVK02000034">
    <property type="protein sequence ID" value="TVS92216.1"/>
    <property type="molecule type" value="Genomic_DNA"/>
</dbReference>
<dbReference type="AlphaFoldDB" id="A0A6H2NV32"/>
<accession>A0A6H2NV32</accession>
<dbReference type="PANTHER" id="PTHR34477">
    <property type="entry name" value="UPF0213 PROTEIN YHBQ"/>
    <property type="match status" value="1"/>
</dbReference>
<evidence type="ECO:0000256" key="1">
    <source>
        <dbReference type="ARBA" id="ARBA00007435"/>
    </source>
</evidence>
<dbReference type="Proteomes" id="UP000217566">
    <property type="component" value="Unassembled WGS sequence"/>
</dbReference>
<evidence type="ECO:0000313" key="3">
    <source>
        <dbReference type="EMBL" id="TVS92216.1"/>
    </source>
</evidence>
<proteinExistence type="inferred from homology"/>
<evidence type="ECO:0000259" key="2">
    <source>
        <dbReference type="PROSITE" id="PS50164"/>
    </source>
</evidence>
<name>A0A6H2NV32_WOLPI</name>
<organism evidence="3">
    <name type="scientific">Wolbachia pipientis</name>
    <dbReference type="NCBI Taxonomy" id="955"/>
    <lineage>
        <taxon>Bacteria</taxon>
        <taxon>Pseudomonadati</taxon>
        <taxon>Pseudomonadota</taxon>
        <taxon>Alphaproteobacteria</taxon>
        <taxon>Rickettsiales</taxon>
        <taxon>Anaplasmataceae</taxon>
        <taxon>Wolbachieae</taxon>
        <taxon>Wolbachia</taxon>
    </lineage>
</organism>
<dbReference type="SUPFAM" id="SSF82771">
    <property type="entry name" value="GIY-YIG endonuclease"/>
    <property type="match status" value="1"/>
</dbReference>
<comment type="similarity">
    <text evidence="1">Belongs to the UPF0213 family.</text>
</comment>
<gene>
    <name evidence="3" type="ORF">COM43_000915</name>
</gene>
<dbReference type="InterPro" id="IPR000305">
    <property type="entry name" value="GIY-YIG_endonuc"/>
</dbReference>
<sequence length="96" mass="11604">MKLSYIYILTNKANSTLYIGVTANLIKRIWEHKNKIVSGFTSRYNVNKLVYFEEFEDISLDIARERCLKEWPRQWKINLINQKNPSWVDLYYLALR</sequence>
<dbReference type="InterPro" id="IPR035901">
    <property type="entry name" value="GIY-YIG_endonuc_sf"/>
</dbReference>
<dbReference type="OrthoDB" id="287318at2"/>
<dbReference type="PANTHER" id="PTHR34477:SF5">
    <property type="entry name" value="BSL5627 PROTEIN"/>
    <property type="match status" value="1"/>
</dbReference>
<dbReference type="Pfam" id="PF01541">
    <property type="entry name" value="GIY-YIG"/>
    <property type="match status" value="1"/>
</dbReference>
<dbReference type="Gene3D" id="3.40.1440.10">
    <property type="entry name" value="GIY-YIG endonuclease"/>
    <property type="match status" value="1"/>
</dbReference>
<dbReference type="InterPro" id="IPR050190">
    <property type="entry name" value="UPF0213_domain"/>
</dbReference>